<keyword evidence="3" id="KW-1185">Reference proteome</keyword>
<dbReference type="GO" id="GO:0006355">
    <property type="term" value="P:regulation of DNA-templated transcription"/>
    <property type="evidence" value="ECO:0007669"/>
    <property type="project" value="InterPro"/>
</dbReference>
<dbReference type="KEGG" id="tho:SP60_06665"/>
<name>A0A0M4PLX5_9GAMM</name>
<dbReference type="Proteomes" id="UP000058020">
    <property type="component" value="Chromosome"/>
</dbReference>
<dbReference type="EMBL" id="CP010552">
    <property type="protein sequence ID" value="ALE53262.1"/>
    <property type="molecule type" value="Genomic_DNA"/>
</dbReference>
<dbReference type="InterPro" id="IPR016032">
    <property type="entry name" value="Sig_transdc_resp-reg_C-effctor"/>
</dbReference>
<gene>
    <name evidence="2" type="ORF">SP60_06665</name>
</gene>
<evidence type="ECO:0000313" key="3">
    <source>
        <dbReference type="Proteomes" id="UP000058020"/>
    </source>
</evidence>
<evidence type="ECO:0000259" key="1">
    <source>
        <dbReference type="SMART" id="SM00421"/>
    </source>
</evidence>
<dbReference type="InterPro" id="IPR000792">
    <property type="entry name" value="Tscrpt_reg_LuxR_C"/>
</dbReference>
<dbReference type="GO" id="GO:0003677">
    <property type="term" value="F:DNA binding"/>
    <property type="evidence" value="ECO:0007669"/>
    <property type="project" value="InterPro"/>
</dbReference>
<sequence length="159" mass="18372">MVLLPLAYFLLINALAFVQDINEGYHDNLHLFNEGLILLLTIVATTIVWKEIKAGYRNEKSLKKSIQRLDLDNLNYSKQVKILKHELFQVVSAQLEDWLLSKSEQEVAILLLKGLSLDEISQIRKTKEKTTRQQASAIYKKSNLKGRHELSAFFFEDLL</sequence>
<accession>A0A0M4PLX5</accession>
<organism evidence="2 3">
    <name type="scientific">Candidatus Thioglobus autotrophicus</name>
    <dbReference type="NCBI Taxonomy" id="1705394"/>
    <lineage>
        <taxon>Bacteria</taxon>
        <taxon>Pseudomonadati</taxon>
        <taxon>Pseudomonadota</taxon>
        <taxon>Gammaproteobacteria</taxon>
        <taxon>Candidatus Pseudothioglobaceae</taxon>
        <taxon>Candidatus Thioglobus</taxon>
    </lineage>
</organism>
<dbReference type="SMART" id="SM00421">
    <property type="entry name" value="HTH_LUXR"/>
    <property type="match status" value="1"/>
</dbReference>
<dbReference type="Gene3D" id="1.10.10.10">
    <property type="entry name" value="Winged helix-like DNA-binding domain superfamily/Winged helix DNA-binding domain"/>
    <property type="match status" value="1"/>
</dbReference>
<proteinExistence type="predicted"/>
<dbReference type="AlphaFoldDB" id="A0A0M4PLX5"/>
<feature type="domain" description="HTH luxR-type" evidence="1">
    <location>
        <begin position="97"/>
        <end position="154"/>
    </location>
</feature>
<reference evidence="2 3" key="1">
    <citation type="journal article" date="2015" name="Genome Announc.">
        <title>Genome Sequence of 'Candidatus Thioglobus autotrophica' Strain EF1, a Chemoautotroph from the SUP05 Clade of Marine Gammaproteobacteria.</title>
        <authorList>
            <person name="Shah V."/>
            <person name="Morris R.M."/>
        </authorList>
    </citation>
    <scope>NUCLEOTIDE SEQUENCE [LARGE SCALE GENOMIC DNA]</scope>
    <source>
        <strain evidence="2 3">EF1</strain>
    </source>
</reference>
<evidence type="ECO:0000313" key="2">
    <source>
        <dbReference type="EMBL" id="ALE53262.1"/>
    </source>
</evidence>
<dbReference type="InterPro" id="IPR036388">
    <property type="entry name" value="WH-like_DNA-bd_sf"/>
</dbReference>
<dbReference type="STRING" id="1705394.SP60_06665"/>
<dbReference type="SUPFAM" id="SSF46894">
    <property type="entry name" value="C-terminal effector domain of the bipartite response regulators"/>
    <property type="match status" value="1"/>
</dbReference>
<protein>
    <recommendedName>
        <fullName evidence="1">HTH luxR-type domain-containing protein</fullName>
    </recommendedName>
</protein>